<evidence type="ECO:0000313" key="9">
    <source>
        <dbReference type="EMBL" id="MBW0145603.1"/>
    </source>
</evidence>
<evidence type="ECO:0000256" key="6">
    <source>
        <dbReference type="RuleBase" id="RU000544"/>
    </source>
</evidence>
<dbReference type="GO" id="GO:0004797">
    <property type="term" value="F:thymidine kinase activity"/>
    <property type="evidence" value="ECO:0007669"/>
    <property type="project" value="UniProtKB-EC"/>
</dbReference>
<evidence type="ECO:0000256" key="2">
    <source>
        <dbReference type="ARBA" id="ARBA00022741"/>
    </source>
</evidence>
<keyword evidence="1 5" id="KW-0808">Transferase</keyword>
<evidence type="ECO:0000256" key="5">
    <source>
        <dbReference type="HAMAP-Rule" id="MF_00124"/>
    </source>
</evidence>
<evidence type="ECO:0000313" key="10">
    <source>
        <dbReference type="Proteomes" id="UP000698028"/>
    </source>
</evidence>
<protein>
    <recommendedName>
        <fullName evidence="5 6">Thymidine kinase</fullName>
        <ecNumber evidence="5 6">2.7.1.21</ecNumber>
    </recommendedName>
</protein>
<keyword evidence="5" id="KW-0862">Zinc</keyword>
<dbReference type="PROSITE" id="PS00603">
    <property type="entry name" value="TK_CELLULAR_TYPE"/>
    <property type="match status" value="1"/>
</dbReference>
<organism evidence="9 10">
    <name type="scientific">Sphingomicrobium clamense</name>
    <dbReference type="NCBI Taxonomy" id="2851013"/>
    <lineage>
        <taxon>Bacteria</taxon>
        <taxon>Pseudomonadati</taxon>
        <taxon>Pseudomonadota</taxon>
        <taxon>Alphaproteobacteria</taxon>
        <taxon>Sphingomonadales</taxon>
        <taxon>Sphingomonadaceae</taxon>
        <taxon>Sphingomicrobium</taxon>
    </lineage>
</organism>
<feature type="active site" description="Proton acceptor" evidence="5">
    <location>
        <position position="88"/>
    </location>
</feature>
<feature type="region of interest" description="Disordered" evidence="8">
    <location>
        <begin position="198"/>
        <end position="217"/>
    </location>
</feature>
<reference evidence="9 10" key="1">
    <citation type="submission" date="2021-07" db="EMBL/GenBank/DDBJ databases">
        <title>The draft genome sequence of Sphingomicrobium sp. B8.</title>
        <authorList>
            <person name="Mu L."/>
        </authorList>
    </citation>
    <scope>NUCLEOTIDE SEQUENCE [LARGE SCALE GENOMIC DNA]</scope>
    <source>
        <strain evidence="9 10">B8</strain>
    </source>
</reference>
<comment type="similarity">
    <text evidence="5 7">Belongs to the thymidine kinase family.</text>
</comment>
<proteinExistence type="inferred from homology"/>
<dbReference type="HAMAP" id="MF_00124">
    <property type="entry name" value="Thymidine_kinase"/>
    <property type="match status" value="1"/>
</dbReference>
<keyword evidence="5" id="KW-0479">Metal-binding</keyword>
<keyword evidence="4 5" id="KW-0067">ATP-binding</keyword>
<keyword evidence="5 6" id="KW-0237">DNA synthesis</keyword>
<dbReference type="InterPro" id="IPR020633">
    <property type="entry name" value="Thymidine_kinase_CS"/>
</dbReference>
<keyword evidence="5" id="KW-0963">Cytoplasm</keyword>
<gene>
    <name evidence="5" type="primary">tdk</name>
    <name evidence="9" type="ORF">KTQ36_09895</name>
</gene>
<dbReference type="RefSeq" id="WP_218633498.1">
    <property type="nucleotide sequence ID" value="NZ_JAHVAH010000001.1"/>
</dbReference>
<feature type="binding site" evidence="5">
    <location>
        <begin position="87"/>
        <end position="90"/>
    </location>
    <ligand>
        <name>ATP</name>
        <dbReference type="ChEBI" id="CHEBI:30616"/>
    </ligand>
</feature>
<name>A0ABS6V7Q4_9SPHN</name>
<comment type="catalytic activity">
    <reaction evidence="5 6">
        <text>thymidine + ATP = dTMP + ADP + H(+)</text>
        <dbReference type="Rhea" id="RHEA:19129"/>
        <dbReference type="ChEBI" id="CHEBI:15378"/>
        <dbReference type="ChEBI" id="CHEBI:17748"/>
        <dbReference type="ChEBI" id="CHEBI:30616"/>
        <dbReference type="ChEBI" id="CHEBI:63528"/>
        <dbReference type="ChEBI" id="CHEBI:456216"/>
        <dbReference type="EC" id="2.7.1.21"/>
    </reaction>
</comment>
<accession>A0ABS6V7Q4</accession>
<feature type="binding site" evidence="5">
    <location>
        <position position="185"/>
    </location>
    <ligand>
        <name>Zn(2+)</name>
        <dbReference type="ChEBI" id="CHEBI:29105"/>
    </ligand>
</feature>
<dbReference type="PIRSF" id="PIRSF035805">
    <property type="entry name" value="TK_cell"/>
    <property type="match status" value="1"/>
</dbReference>
<feature type="binding site" evidence="5">
    <location>
        <position position="147"/>
    </location>
    <ligand>
        <name>Zn(2+)</name>
        <dbReference type="ChEBI" id="CHEBI:29105"/>
    </ligand>
</feature>
<keyword evidence="10" id="KW-1185">Reference proteome</keyword>
<evidence type="ECO:0000256" key="8">
    <source>
        <dbReference type="SAM" id="MobiDB-lite"/>
    </source>
</evidence>
<dbReference type="Proteomes" id="UP000698028">
    <property type="component" value="Unassembled WGS sequence"/>
</dbReference>
<evidence type="ECO:0000256" key="3">
    <source>
        <dbReference type="ARBA" id="ARBA00022777"/>
    </source>
</evidence>
<feature type="binding site" evidence="5">
    <location>
        <position position="145"/>
    </location>
    <ligand>
        <name>Zn(2+)</name>
        <dbReference type="ChEBI" id="CHEBI:29105"/>
    </ligand>
</feature>
<evidence type="ECO:0000256" key="4">
    <source>
        <dbReference type="ARBA" id="ARBA00022840"/>
    </source>
</evidence>
<dbReference type="InterPro" id="IPR001267">
    <property type="entry name" value="Thymidine_kinase"/>
</dbReference>
<feature type="binding site" evidence="5">
    <location>
        <position position="182"/>
    </location>
    <ligand>
        <name>Zn(2+)</name>
        <dbReference type="ChEBI" id="CHEBI:29105"/>
    </ligand>
</feature>
<keyword evidence="3 5" id="KW-0418">Kinase</keyword>
<dbReference type="PANTHER" id="PTHR11441">
    <property type="entry name" value="THYMIDINE KINASE"/>
    <property type="match status" value="1"/>
</dbReference>
<comment type="subcellular location">
    <subcellularLocation>
        <location evidence="5">Cytoplasm</location>
    </subcellularLocation>
</comment>
<feature type="binding site" evidence="5">
    <location>
        <begin position="9"/>
        <end position="16"/>
    </location>
    <ligand>
        <name>ATP</name>
        <dbReference type="ChEBI" id="CHEBI:30616"/>
    </ligand>
</feature>
<dbReference type="PANTHER" id="PTHR11441:SF0">
    <property type="entry name" value="THYMIDINE KINASE, CYTOSOLIC"/>
    <property type="match status" value="1"/>
</dbReference>
<dbReference type="EC" id="2.7.1.21" evidence="5 6"/>
<dbReference type="NCBIfam" id="NF003300">
    <property type="entry name" value="PRK04296.1-5"/>
    <property type="match status" value="1"/>
</dbReference>
<evidence type="ECO:0000256" key="1">
    <source>
        <dbReference type="ARBA" id="ARBA00022679"/>
    </source>
</evidence>
<dbReference type="Pfam" id="PF00265">
    <property type="entry name" value="TK"/>
    <property type="match status" value="1"/>
</dbReference>
<evidence type="ECO:0000256" key="7">
    <source>
        <dbReference type="RuleBase" id="RU004165"/>
    </source>
</evidence>
<dbReference type="EMBL" id="JAHVAH010000001">
    <property type="protein sequence ID" value="MBW0145603.1"/>
    <property type="molecule type" value="Genomic_DNA"/>
</dbReference>
<comment type="subunit">
    <text evidence="5">Homotetramer.</text>
</comment>
<sequence>MAKLYFYYAAMNAGKSTTLLQADFNYRERGMNTMLWTAALDDRMGEGTIGSRIGLDATAHKFEDDTDLLSAVMAQHDEQPLDCVLVDEAQFLTEEQVIQLSRLADEFHIPVLCYGLRTDFQAKLFPGSATLLALADALVELKAVCECGRKATMNLRVDGEGKAVAAGAQTEIGGNDRYVALCRRHFFARLRAAEEEMARSGEDHASQPMAETAGDVR</sequence>
<comment type="caution">
    <text evidence="9">The sequence shown here is derived from an EMBL/GenBank/DDBJ whole genome shotgun (WGS) entry which is preliminary data.</text>
</comment>
<keyword evidence="2 5" id="KW-0547">Nucleotide-binding</keyword>